<accession>A0ABU1BEK3</accession>
<sequence length="247" mass="27358">MQQLGYQSQLQPFSYTAGFFTEMSGQNVVATLMPSHPVKAHVILTAHYDHLGKQGDSLYAGANDNASGVSALLFLAAQFAETILPFQISFVATDAEENGLHGAKFFVSQLPPDDSVTILNINLDMLAVSRADKTLYAFTSYAQRHALQSQLSAITSDTIKIKVTSSSNTMNRLNQGSNIDWRRASDHYAFAKAGFAYIYFGMGYDPHHHQRSDLLSNIDQNLYIEAVNYITQFIQQLDMTKLTEAAQ</sequence>
<protein>
    <submittedName>
        <fullName evidence="2">M28 family peptidase</fullName>
    </submittedName>
</protein>
<dbReference type="PANTHER" id="PTHR12147">
    <property type="entry name" value="METALLOPEPTIDASE M28 FAMILY MEMBER"/>
    <property type="match status" value="1"/>
</dbReference>
<reference evidence="2 3" key="1">
    <citation type="submission" date="2023-08" db="EMBL/GenBank/DDBJ databases">
        <title>Pseudoalteromonas haloplanktis LL1 genome.</title>
        <authorList>
            <person name="Wu S."/>
        </authorList>
    </citation>
    <scope>NUCLEOTIDE SEQUENCE [LARGE SCALE GENOMIC DNA]</scope>
    <source>
        <strain evidence="2 3">LL1</strain>
    </source>
</reference>
<dbReference type="SUPFAM" id="SSF53187">
    <property type="entry name" value="Zn-dependent exopeptidases"/>
    <property type="match status" value="1"/>
</dbReference>
<keyword evidence="3" id="KW-1185">Reference proteome</keyword>
<dbReference type="Proteomes" id="UP001226574">
    <property type="component" value="Unassembled WGS sequence"/>
</dbReference>
<evidence type="ECO:0000259" key="1">
    <source>
        <dbReference type="Pfam" id="PF04389"/>
    </source>
</evidence>
<proteinExistence type="predicted"/>
<feature type="domain" description="Peptidase M28" evidence="1">
    <location>
        <begin position="27"/>
        <end position="231"/>
    </location>
</feature>
<dbReference type="InterPro" id="IPR007484">
    <property type="entry name" value="Peptidase_M28"/>
</dbReference>
<dbReference type="Gene3D" id="3.40.630.10">
    <property type="entry name" value="Zn peptidases"/>
    <property type="match status" value="1"/>
</dbReference>
<name>A0ABU1BEK3_PSEHA</name>
<evidence type="ECO:0000313" key="3">
    <source>
        <dbReference type="Proteomes" id="UP001226574"/>
    </source>
</evidence>
<gene>
    <name evidence="2" type="ORF">RC083_15235</name>
</gene>
<dbReference type="InterPro" id="IPR045175">
    <property type="entry name" value="M28_fam"/>
</dbReference>
<comment type="caution">
    <text evidence="2">The sequence shown here is derived from an EMBL/GenBank/DDBJ whole genome shotgun (WGS) entry which is preliminary data.</text>
</comment>
<dbReference type="Pfam" id="PF04389">
    <property type="entry name" value="Peptidase_M28"/>
    <property type="match status" value="1"/>
</dbReference>
<organism evidence="2 3">
    <name type="scientific">Pseudoalteromonas haloplanktis</name>
    <name type="common">Alteromonas haloplanktis</name>
    <dbReference type="NCBI Taxonomy" id="228"/>
    <lineage>
        <taxon>Bacteria</taxon>
        <taxon>Pseudomonadati</taxon>
        <taxon>Pseudomonadota</taxon>
        <taxon>Gammaproteobacteria</taxon>
        <taxon>Alteromonadales</taxon>
        <taxon>Pseudoalteromonadaceae</taxon>
        <taxon>Pseudoalteromonas</taxon>
    </lineage>
</organism>
<dbReference type="EMBL" id="JAVIFY010000011">
    <property type="protein sequence ID" value="MDQ9092933.1"/>
    <property type="molecule type" value="Genomic_DNA"/>
</dbReference>
<dbReference type="PANTHER" id="PTHR12147:SF26">
    <property type="entry name" value="PEPTIDASE M28 DOMAIN-CONTAINING PROTEIN"/>
    <property type="match status" value="1"/>
</dbReference>
<dbReference type="RefSeq" id="WP_016707996.1">
    <property type="nucleotide sequence ID" value="NZ_JAVIFY010000011.1"/>
</dbReference>
<evidence type="ECO:0000313" key="2">
    <source>
        <dbReference type="EMBL" id="MDQ9092933.1"/>
    </source>
</evidence>